<evidence type="ECO:0000256" key="6">
    <source>
        <dbReference type="ARBA" id="ARBA00022741"/>
    </source>
</evidence>
<feature type="region of interest" description="Disordered" evidence="12">
    <location>
        <begin position="1"/>
        <end position="43"/>
    </location>
</feature>
<comment type="cofactor">
    <cofactor evidence="1">
        <name>Mg(2+)</name>
        <dbReference type="ChEBI" id="CHEBI:18420"/>
    </cofactor>
</comment>
<dbReference type="InterPro" id="IPR008271">
    <property type="entry name" value="Ser/Thr_kinase_AS"/>
</dbReference>
<evidence type="ECO:0000259" key="13">
    <source>
        <dbReference type="PROSITE" id="PS50002"/>
    </source>
</evidence>
<dbReference type="AlphaFoldDB" id="A0AA35XDF6"/>
<dbReference type="GO" id="GO:0004706">
    <property type="term" value="F:JUN kinase kinase kinase activity"/>
    <property type="evidence" value="ECO:0007669"/>
    <property type="project" value="TreeGrafter"/>
</dbReference>
<dbReference type="SUPFAM" id="SSF56112">
    <property type="entry name" value="Protein kinase-like (PK-like)"/>
    <property type="match status" value="1"/>
</dbReference>
<evidence type="ECO:0000256" key="5">
    <source>
        <dbReference type="ARBA" id="ARBA00022527"/>
    </source>
</evidence>
<evidence type="ECO:0000256" key="11">
    <source>
        <dbReference type="PROSITE-ProRule" id="PRU10141"/>
    </source>
</evidence>
<dbReference type="GO" id="GO:0005524">
    <property type="term" value="F:ATP binding"/>
    <property type="evidence" value="ECO:0007669"/>
    <property type="project" value="UniProtKB-UniRule"/>
</dbReference>
<dbReference type="PANTHER" id="PTHR44329:SF293">
    <property type="entry name" value="MITOGEN-ACTIVATED PROTEIN KINASE KINASE KINASE"/>
    <property type="match status" value="1"/>
</dbReference>
<dbReference type="Pfam" id="PF07653">
    <property type="entry name" value="SH3_2"/>
    <property type="match status" value="1"/>
</dbReference>
<organism evidence="15 16">
    <name type="scientific">Geodia barretti</name>
    <name type="common">Barrett's horny sponge</name>
    <dbReference type="NCBI Taxonomy" id="519541"/>
    <lineage>
        <taxon>Eukaryota</taxon>
        <taxon>Metazoa</taxon>
        <taxon>Porifera</taxon>
        <taxon>Demospongiae</taxon>
        <taxon>Heteroscleromorpha</taxon>
        <taxon>Tetractinellida</taxon>
        <taxon>Astrophorina</taxon>
        <taxon>Geodiidae</taxon>
        <taxon>Geodia</taxon>
    </lineage>
</organism>
<evidence type="ECO:0000256" key="9">
    <source>
        <dbReference type="ARBA" id="ARBA00048329"/>
    </source>
</evidence>
<dbReference type="PROSITE" id="PS50011">
    <property type="entry name" value="PROTEIN_KINASE_DOM"/>
    <property type="match status" value="1"/>
</dbReference>
<evidence type="ECO:0000256" key="7">
    <source>
        <dbReference type="ARBA" id="ARBA00022840"/>
    </source>
</evidence>
<feature type="domain" description="Protein kinase" evidence="14">
    <location>
        <begin position="224"/>
        <end position="492"/>
    </location>
</feature>
<dbReference type="InterPro" id="IPR051681">
    <property type="entry name" value="Ser/Thr_Kinases-Pseudokinases"/>
</dbReference>
<evidence type="ECO:0000256" key="1">
    <source>
        <dbReference type="ARBA" id="ARBA00001946"/>
    </source>
</evidence>
<feature type="domain" description="SH3" evidence="13">
    <location>
        <begin position="136"/>
        <end position="201"/>
    </location>
</feature>
<feature type="region of interest" description="Disordered" evidence="12">
    <location>
        <begin position="779"/>
        <end position="801"/>
    </location>
</feature>
<keyword evidence="4 10" id="KW-0728">SH3 domain</keyword>
<feature type="region of interest" description="Disordered" evidence="12">
    <location>
        <begin position="541"/>
        <end position="560"/>
    </location>
</feature>
<feature type="compositionally biased region" description="Basic residues" evidence="12">
    <location>
        <begin position="615"/>
        <end position="626"/>
    </location>
</feature>
<feature type="region of interest" description="Disordered" evidence="12">
    <location>
        <begin position="716"/>
        <end position="739"/>
    </location>
</feature>
<evidence type="ECO:0000256" key="2">
    <source>
        <dbReference type="ARBA" id="ARBA00006529"/>
    </source>
</evidence>
<comment type="catalytic activity">
    <reaction evidence="8">
        <text>L-threonyl-[protein] + ATP = O-phospho-L-threonyl-[protein] + ADP + H(+)</text>
        <dbReference type="Rhea" id="RHEA:46608"/>
        <dbReference type="Rhea" id="RHEA-COMP:11060"/>
        <dbReference type="Rhea" id="RHEA-COMP:11605"/>
        <dbReference type="ChEBI" id="CHEBI:15378"/>
        <dbReference type="ChEBI" id="CHEBI:30013"/>
        <dbReference type="ChEBI" id="CHEBI:30616"/>
        <dbReference type="ChEBI" id="CHEBI:61977"/>
        <dbReference type="ChEBI" id="CHEBI:456216"/>
        <dbReference type="EC" id="2.7.11.25"/>
    </reaction>
</comment>
<feature type="region of interest" description="Disordered" evidence="12">
    <location>
        <begin position="90"/>
        <end position="114"/>
    </location>
</feature>
<evidence type="ECO:0000313" key="15">
    <source>
        <dbReference type="EMBL" id="CAI8048356.1"/>
    </source>
</evidence>
<proteinExistence type="inferred from homology"/>
<dbReference type="Gene3D" id="3.30.200.20">
    <property type="entry name" value="Phosphorylase Kinase, domain 1"/>
    <property type="match status" value="1"/>
</dbReference>
<feature type="compositionally biased region" description="Basic and acidic residues" evidence="12">
    <location>
        <begin position="1"/>
        <end position="13"/>
    </location>
</feature>
<evidence type="ECO:0000256" key="3">
    <source>
        <dbReference type="ARBA" id="ARBA00012406"/>
    </source>
</evidence>
<dbReference type="InterPro" id="IPR011009">
    <property type="entry name" value="Kinase-like_dom_sf"/>
</dbReference>
<dbReference type="SMART" id="SM00220">
    <property type="entry name" value="S_TKc"/>
    <property type="match status" value="1"/>
</dbReference>
<dbReference type="PRINTS" id="PR00109">
    <property type="entry name" value="TYRKINASE"/>
</dbReference>
<feature type="binding site" evidence="11">
    <location>
        <position position="251"/>
    </location>
    <ligand>
        <name>ATP</name>
        <dbReference type="ChEBI" id="CHEBI:30616"/>
    </ligand>
</feature>
<evidence type="ECO:0000256" key="8">
    <source>
        <dbReference type="ARBA" id="ARBA00047559"/>
    </source>
</evidence>
<dbReference type="InterPro" id="IPR000719">
    <property type="entry name" value="Prot_kinase_dom"/>
</dbReference>
<keyword evidence="6 11" id="KW-0547">Nucleotide-binding</keyword>
<name>A0AA35XDF6_GEOBA</name>
<dbReference type="EC" id="2.7.11.25" evidence="3"/>
<keyword evidence="15" id="KW-0808">Transferase</keyword>
<feature type="region of interest" description="Disordered" evidence="12">
    <location>
        <begin position="595"/>
        <end position="701"/>
    </location>
</feature>
<dbReference type="PROSITE" id="PS00108">
    <property type="entry name" value="PROTEIN_KINASE_ST"/>
    <property type="match status" value="1"/>
</dbReference>
<feature type="compositionally biased region" description="Low complexity" evidence="12">
    <location>
        <begin position="634"/>
        <end position="656"/>
    </location>
</feature>
<dbReference type="PANTHER" id="PTHR44329">
    <property type="entry name" value="SERINE/THREONINE-PROTEIN KINASE TNNI3K-RELATED"/>
    <property type="match status" value="1"/>
</dbReference>
<dbReference type="InterPro" id="IPR036028">
    <property type="entry name" value="SH3-like_dom_sf"/>
</dbReference>
<evidence type="ECO:0000313" key="16">
    <source>
        <dbReference type="Proteomes" id="UP001174909"/>
    </source>
</evidence>
<keyword evidence="5" id="KW-0723">Serine/threonine-protein kinase</keyword>
<dbReference type="SMART" id="SM00326">
    <property type="entry name" value="SH3"/>
    <property type="match status" value="1"/>
</dbReference>
<comment type="similarity">
    <text evidence="2">Belongs to the protein kinase superfamily. STE Ser/Thr protein kinase family. MAP kinase kinase kinase subfamily.</text>
</comment>
<comment type="catalytic activity">
    <reaction evidence="9">
        <text>L-seryl-[protein] + ATP = O-phospho-L-seryl-[protein] + ADP + H(+)</text>
        <dbReference type="Rhea" id="RHEA:17989"/>
        <dbReference type="Rhea" id="RHEA-COMP:9863"/>
        <dbReference type="Rhea" id="RHEA-COMP:11604"/>
        <dbReference type="ChEBI" id="CHEBI:15378"/>
        <dbReference type="ChEBI" id="CHEBI:29999"/>
        <dbReference type="ChEBI" id="CHEBI:30616"/>
        <dbReference type="ChEBI" id="CHEBI:83421"/>
        <dbReference type="ChEBI" id="CHEBI:456216"/>
        <dbReference type="EC" id="2.7.11.25"/>
    </reaction>
</comment>
<keyword evidence="7 11" id="KW-0067">ATP-binding</keyword>
<accession>A0AA35XDF6</accession>
<dbReference type="EMBL" id="CASHTH010003726">
    <property type="protein sequence ID" value="CAI8048356.1"/>
    <property type="molecule type" value="Genomic_DNA"/>
</dbReference>
<comment type="caution">
    <text evidence="15">The sequence shown here is derived from an EMBL/GenBank/DDBJ whole genome shotgun (WGS) entry which is preliminary data.</text>
</comment>
<dbReference type="Gene3D" id="2.30.30.40">
    <property type="entry name" value="SH3 Domains"/>
    <property type="match status" value="1"/>
</dbReference>
<evidence type="ECO:0000259" key="14">
    <source>
        <dbReference type="PROSITE" id="PS50011"/>
    </source>
</evidence>
<evidence type="ECO:0000256" key="4">
    <source>
        <dbReference type="ARBA" id="ARBA00022443"/>
    </source>
</evidence>
<dbReference type="InterPro" id="IPR017441">
    <property type="entry name" value="Protein_kinase_ATP_BS"/>
</dbReference>
<dbReference type="Pfam" id="PF07714">
    <property type="entry name" value="PK_Tyr_Ser-Thr"/>
    <property type="match status" value="1"/>
</dbReference>
<gene>
    <name evidence="15" type="ORF">GBAR_LOCUS26690</name>
</gene>
<evidence type="ECO:0000256" key="10">
    <source>
        <dbReference type="PROSITE-ProRule" id="PRU00192"/>
    </source>
</evidence>
<sequence length="849" mass="95283">MTDVSQKEAEETRQAATDEEEPMDPSRESLRSSTPVILPTIMTDSQRNTLLGIPVSAGIARDATTPVVPAPYGPEKLVPRAPDTLVETLDETTAPNTEEDGETGTDGAERARRPFCRRQTRSVRMAQKESRRYRESKKLWAVAAGDFHGIYGDELTLKAGEKVEIVSKDVRVSRNIGWWTGRNERGRYGIFPEGCVKILPKDGDGEEEVNIETEYPFIISCSDIDLKEAIGLGGFGRVHRAIYMKQEVAVKVAKSTTFDLVKAAQDVITEAQKFANLAHVNVCALIGVVLVRDVCLVMEYAQGGALSEVLHKKKLALPLEVILDWSGQIASGMNYLHTEVKPSLIHRDLKSGNILLANQITPSYLYHNTIKITDFGLAREIEHTTQMTGAGTYPWMAPEVIISNDFSTKCDVWSYGVVLWELLTGEKPYGNLNAFVVAYGVGRGTLSLPIPAGCPESFQELMSACWQKEHTKRPPFTEILDRLKNIELEEFMSSTSFDDFLSIQSTWKTEIQEQFLKFKREESAFKEQELPGDLAKRIKQQEEKIQQQQHELEKLRTDTKQAQEEWQRRRELEQNEAFQRQREELERLKEKLREMERRRENNPASPAQQQQSRPPRVKRFSARRLLKWLSGTDSQKTSSKLQQQKSTSSSSAATTAHPSVQYSTASDRRASLQPPRRATSNPSTSPPESRRPSSLIDDVTTTSSIPGMLVVNKRTSLPHKFRERDAAPGAGVGEGGRRGPQEAVLWREHSHVADRGVWAADKPHPHPLVHCRRVGVPHSAVHGGDAEDDRSRRVAGRSHPFSLTPSLPLSQSPASWCFITKFSQVSTVNKHCKYCPQPIGLSSQRIRLN</sequence>
<dbReference type="Gene3D" id="1.10.510.10">
    <property type="entry name" value="Transferase(Phosphotransferase) domain 1"/>
    <property type="match status" value="1"/>
</dbReference>
<evidence type="ECO:0000256" key="12">
    <source>
        <dbReference type="SAM" id="MobiDB-lite"/>
    </source>
</evidence>
<dbReference type="SUPFAM" id="SSF50044">
    <property type="entry name" value="SH3-domain"/>
    <property type="match status" value="1"/>
</dbReference>
<dbReference type="Proteomes" id="UP001174909">
    <property type="component" value="Unassembled WGS sequence"/>
</dbReference>
<reference evidence="15" key="1">
    <citation type="submission" date="2023-03" db="EMBL/GenBank/DDBJ databases">
        <authorList>
            <person name="Steffen K."/>
            <person name="Cardenas P."/>
        </authorList>
    </citation>
    <scope>NUCLEOTIDE SEQUENCE</scope>
</reference>
<keyword evidence="16" id="KW-1185">Reference proteome</keyword>
<dbReference type="PROSITE" id="PS50002">
    <property type="entry name" value="SH3"/>
    <property type="match status" value="1"/>
</dbReference>
<protein>
    <recommendedName>
        <fullName evidence="3">mitogen-activated protein kinase kinase kinase</fullName>
        <ecNumber evidence="3">2.7.11.25</ecNumber>
    </recommendedName>
</protein>
<dbReference type="InterPro" id="IPR001245">
    <property type="entry name" value="Ser-Thr/Tyr_kinase_cat_dom"/>
</dbReference>
<dbReference type="InterPro" id="IPR001452">
    <property type="entry name" value="SH3_domain"/>
</dbReference>
<feature type="compositionally biased region" description="Low complexity" evidence="12">
    <location>
        <begin position="603"/>
        <end position="614"/>
    </location>
</feature>
<keyword evidence="15" id="KW-0418">Kinase</keyword>
<dbReference type="PROSITE" id="PS00107">
    <property type="entry name" value="PROTEIN_KINASE_ATP"/>
    <property type="match status" value="1"/>
</dbReference>